<gene>
    <name evidence="1" type="ORF">LCGC14_1979730</name>
</gene>
<feature type="non-terminal residue" evidence="1">
    <location>
        <position position="131"/>
    </location>
</feature>
<dbReference type="AlphaFoldDB" id="A0A0F9F9N6"/>
<organism evidence="1">
    <name type="scientific">marine sediment metagenome</name>
    <dbReference type="NCBI Taxonomy" id="412755"/>
    <lineage>
        <taxon>unclassified sequences</taxon>
        <taxon>metagenomes</taxon>
        <taxon>ecological metagenomes</taxon>
    </lineage>
</organism>
<proteinExistence type="predicted"/>
<evidence type="ECO:0000313" key="1">
    <source>
        <dbReference type="EMBL" id="KKL82938.1"/>
    </source>
</evidence>
<name>A0A0F9F9N6_9ZZZZ</name>
<accession>A0A0F9F9N6</accession>
<comment type="caution">
    <text evidence="1">The sequence shown here is derived from an EMBL/GenBank/DDBJ whole genome shotgun (WGS) entry which is preliminary data.</text>
</comment>
<dbReference type="EMBL" id="LAZR01022130">
    <property type="protein sequence ID" value="KKL82938.1"/>
    <property type="molecule type" value="Genomic_DNA"/>
</dbReference>
<reference evidence="1" key="1">
    <citation type="journal article" date="2015" name="Nature">
        <title>Complex archaea that bridge the gap between prokaryotes and eukaryotes.</title>
        <authorList>
            <person name="Spang A."/>
            <person name="Saw J.H."/>
            <person name="Jorgensen S.L."/>
            <person name="Zaremba-Niedzwiedzka K."/>
            <person name="Martijn J."/>
            <person name="Lind A.E."/>
            <person name="van Eijk R."/>
            <person name="Schleper C."/>
            <person name="Guy L."/>
            <person name="Ettema T.J."/>
        </authorList>
    </citation>
    <scope>NUCLEOTIDE SEQUENCE</scope>
</reference>
<sequence>MAKLKNPLLSLGALGSLARVLTFSKRRGRHIVSTIPSPYDAGSDQQLTWRTMFLMAVDLWHALSPGEQAQWESSARPHHLTGYQWFISQALRPNPGIYLPLAGGTMSGDIDMATSKITDLPDPTDSQDADT</sequence>
<protein>
    <submittedName>
        <fullName evidence="1">Uncharacterized protein</fullName>
    </submittedName>
</protein>